<dbReference type="Proteomes" id="UP001217918">
    <property type="component" value="Unassembled WGS sequence"/>
</dbReference>
<keyword evidence="4" id="KW-1185">Reference proteome</keyword>
<accession>A0AAD9HWA6</accession>
<proteinExistence type="predicted"/>
<feature type="region of interest" description="Disordered" evidence="1">
    <location>
        <begin position="324"/>
        <end position="372"/>
    </location>
</feature>
<reference evidence="3" key="1">
    <citation type="journal article" date="2023" name="Mol. Plant Microbe Interact.">
        <title>Elucidating the Obligate Nature and Biological Capacity of an Invasive Fungal Corn Pathogen.</title>
        <authorList>
            <person name="MacCready J.S."/>
            <person name="Roggenkamp E.M."/>
            <person name="Gdanetz K."/>
            <person name="Chilvers M.I."/>
        </authorList>
    </citation>
    <scope>NUCLEOTIDE SEQUENCE</scope>
    <source>
        <strain evidence="3">PM02</strain>
    </source>
</reference>
<dbReference type="InterPro" id="IPR007109">
    <property type="entry name" value="Brix"/>
</dbReference>
<evidence type="ECO:0000313" key="3">
    <source>
        <dbReference type="EMBL" id="KAK2066739.1"/>
    </source>
</evidence>
<protein>
    <recommendedName>
        <fullName evidence="2">Brix domain-containing protein</fullName>
    </recommendedName>
</protein>
<name>A0AAD9HWA6_9PEZI</name>
<feature type="domain" description="Brix" evidence="2">
    <location>
        <begin position="34"/>
        <end position="397"/>
    </location>
</feature>
<organism evidence="3 4">
    <name type="scientific">Phyllachora maydis</name>
    <dbReference type="NCBI Taxonomy" id="1825666"/>
    <lineage>
        <taxon>Eukaryota</taxon>
        <taxon>Fungi</taxon>
        <taxon>Dikarya</taxon>
        <taxon>Ascomycota</taxon>
        <taxon>Pezizomycotina</taxon>
        <taxon>Sordariomycetes</taxon>
        <taxon>Sordariomycetidae</taxon>
        <taxon>Phyllachorales</taxon>
        <taxon>Phyllachoraceae</taxon>
        <taxon>Phyllachora</taxon>
    </lineage>
</organism>
<evidence type="ECO:0000313" key="4">
    <source>
        <dbReference type="Proteomes" id="UP001217918"/>
    </source>
</evidence>
<evidence type="ECO:0000259" key="2">
    <source>
        <dbReference type="PROSITE" id="PS50833"/>
    </source>
</evidence>
<sequence>MAKRRSKKRTHPGANNPAPPAEVTGHANPRDPKSMVIRIGAGAVGTSVSQLAADVRRVMEPGTASRLRERKANRLRDYVTMCGPLGVTHLLLFSRAAASGNTHLRLAVAPRGPTFFFRVEAYALCKDVRRAQRHPKGGGKEYITPPLLVMNNFSTPNADAKSKVPKHLESLTTTAFQSLFPPINPTTTPLKSIRRVLLLNREPSGDDDGSFILNFRHYAITTKRLGLAKPLRRLDAAAKLLHGGSGGGSSSSTRKNGRKGGGLPNLAKLQDIADYMLGGEDGEGYATDGGTSGSEMDTDAEIEVLDTAPRKVLSVKARAALAASKAAAEQDKQDGEEGEEEEHDEDDEGATERRPRSAKAHYAPERDENVERRGVRLVELGPRMRLRMLKVEEGMCSGKVLWHEYLHKSPQEVKALEQKWEQRRRDKEARKKQQKENVEKKRRAKEETKKAAKGAKDGEGDVDMEDAQSDDYDDYEDVFDSEGLEGDAEEQANARMEEWGGVGG</sequence>
<gene>
    <name evidence="3" type="ORF">P8C59_000528</name>
</gene>
<feature type="compositionally biased region" description="Basic residues" evidence="1">
    <location>
        <begin position="1"/>
        <end position="11"/>
    </location>
</feature>
<dbReference type="GO" id="GO:0006364">
    <property type="term" value="P:rRNA processing"/>
    <property type="evidence" value="ECO:0007669"/>
    <property type="project" value="InterPro"/>
</dbReference>
<feature type="compositionally biased region" description="Acidic residues" evidence="1">
    <location>
        <begin position="336"/>
        <end position="349"/>
    </location>
</feature>
<dbReference type="GO" id="GO:0000027">
    <property type="term" value="P:ribosomal large subunit assembly"/>
    <property type="evidence" value="ECO:0007669"/>
    <property type="project" value="TreeGrafter"/>
</dbReference>
<feature type="compositionally biased region" description="Acidic residues" evidence="1">
    <location>
        <begin position="460"/>
        <end position="490"/>
    </location>
</feature>
<dbReference type="PANTHER" id="PTHR12661">
    <property type="entry name" value="PETER PAN-RELATED"/>
    <property type="match status" value="1"/>
</dbReference>
<evidence type="ECO:0000256" key="1">
    <source>
        <dbReference type="SAM" id="MobiDB-lite"/>
    </source>
</evidence>
<feature type="region of interest" description="Disordered" evidence="1">
    <location>
        <begin position="241"/>
        <end position="265"/>
    </location>
</feature>
<feature type="region of interest" description="Disordered" evidence="1">
    <location>
        <begin position="1"/>
        <end position="33"/>
    </location>
</feature>
<feature type="compositionally biased region" description="Basic and acidic residues" evidence="1">
    <location>
        <begin position="362"/>
        <end position="372"/>
    </location>
</feature>
<dbReference type="EMBL" id="JAQQPM010000001">
    <property type="protein sequence ID" value="KAK2066739.1"/>
    <property type="molecule type" value="Genomic_DNA"/>
</dbReference>
<comment type="caution">
    <text evidence="3">The sequence shown here is derived from an EMBL/GenBank/DDBJ whole genome shotgun (WGS) entry which is preliminary data.</text>
</comment>
<dbReference type="GO" id="GO:0019843">
    <property type="term" value="F:rRNA binding"/>
    <property type="evidence" value="ECO:0007669"/>
    <property type="project" value="InterPro"/>
</dbReference>
<dbReference type="SMART" id="SM00879">
    <property type="entry name" value="Brix"/>
    <property type="match status" value="1"/>
</dbReference>
<dbReference type="PROSITE" id="PS50833">
    <property type="entry name" value="BRIX"/>
    <property type="match status" value="1"/>
</dbReference>
<feature type="compositionally biased region" description="Basic and acidic residues" evidence="1">
    <location>
        <begin position="417"/>
        <end position="459"/>
    </location>
</feature>
<dbReference type="GO" id="GO:0030687">
    <property type="term" value="C:preribosome, large subunit precursor"/>
    <property type="evidence" value="ECO:0007669"/>
    <property type="project" value="TreeGrafter"/>
</dbReference>
<dbReference type="PANTHER" id="PTHR12661:SF5">
    <property type="entry name" value="SUPPRESSOR OF SWI4 1 HOMOLOG"/>
    <property type="match status" value="1"/>
</dbReference>
<dbReference type="Pfam" id="PF04427">
    <property type="entry name" value="Brix"/>
    <property type="match status" value="1"/>
</dbReference>
<dbReference type="AlphaFoldDB" id="A0AAD9HWA6"/>
<feature type="region of interest" description="Disordered" evidence="1">
    <location>
        <begin position="417"/>
        <end position="504"/>
    </location>
</feature>
<dbReference type="InterPro" id="IPR045112">
    <property type="entry name" value="PPAN-like"/>
</dbReference>